<reference evidence="1" key="2">
    <citation type="journal article" date="2014" name="ISME J.">
        <title>Microbial stratification in low pH oxic and suboxic macroscopic growths along an acid mine drainage.</title>
        <authorList>
            <person name="Mendez-Garcia C."/>
            <person name="Mesa V."/>
            <person name="Sprenger R.R."/>
            <person name="Richter M."/>
            <person name="Diez M.S."/>
            <person name="Solano J."/>
            <person name="Bargiela R."/>
            <person name="Golyshina O.V."/>
            <person name="Manteca A."/>
            <person name="Ramos J.L."/>
            <person name="Gallego J.R."/>
            <person name="Llorente I."/>
            <person name="Martins Dos Santos V.A."/>
            <person name="Jensen O.N."/>
            <person name="Pelaez A.I."/>
            <person name="Sanchez J."/>
            <person name="Ferrer M."/>
        </authorList>
    </citation>
    <scope>NUCLEOTIDE SEQUENCE</scope>
</reference>
<sequence>MPATRAEVGEFRRFVAKSTPTWTEVLRRPGKRRDDPDDVFYATPAPSPSIEGYRIVWIRSSDKEVHDAMKRRRAVEDALVALRCLDEKLKGPRCRLKDEGAVADAARAAIERTGASRWVSAAVTTTTIERHKQQKRGRPGPNTLYVRTEEQRYTVTAVIADDVIRDDAYFDGCWPLVTNDTVMTEAELLAVYKRQPGVENRHHVLKGVVELVPIFLKSNERIDAFAFLGYVAVLLHAL</sequence>
<reference evidence="1" key="1">
    <citation type="submission" date="2013-08" db="EMBL/GenBank/DDBJ databases">
        <authorList>
            <person name="Mendez C."/>
            <person name="Richter M."/>
            <person name="Ferrer M."/>
            <person name="Sanchez J."/>
        </authorList>
    </citation>
    <scope>NUCLEOTIDE SEQUENCE</scope>
</reference>
<accession>T1CIT8</accession>
<dbReference type="AlphaFoldDB" id="T1CIT8"/>
<organism evidence="1">
    <name type="scientific">mine drainage metagenome</name>
    <dbReference type="NCBI Taxonomy" id="410659"/>
    <lineage>
        <taxon>unclassified sequences</taxon>
        <taxon>metagenomes</taxon>
        <taxon>ecological metagenomes</taxon>
    </lineage>
</organism>
<gene>
    <name evidence="1" type="ORF">B2A_01125</name>
</gene>
<evidence type="ECO:0000313" key="1">
    <source>
        <dbReference type="EMBL" id="EQD66549.1"/>
    </source>
</evidence>
<name>T1CIT8_9ZZZZ</name>
<proteinExistence type="predicted"/>
<comment type="caution">
    <text evidence="1">The sequence shown here is derived from an EMBL/GenBank/DDBJ whole genome shotgun (WGS) entry which is preliminary data.</text>
</comment>
<protein>
    <submittedName>
        <fullName evidence="1">Transposase-like protein</fullName>
    </submittedName>
</protein>
<dbReference type="EMBL" id="AUZZ01000842">
    <property type="protein sequence ID" value="EQD66549.1"/>
    <property type="molecule type" value="Genomic_DNA"/>
</dbReference>
<feature type="non-terminal residue" evidence="1">
    <location>
        <position position="238"/>
    </location>
</feature>